<dbReference type="AlphaFoldDB" id="A0A6G1I7U2"/>
<accession>A0A6G1I7U2</accession>
<feature type="region of interest" description="Disordered" evidence="1">
    <location>
        <begin position="200"/>
        <end position="234"/>
    </location>
</feature>
<evidence type="ECO:0000313" key="2">
    <source>
        <dbReference type="EMBL" id="KAF2404261.1"/>
    </source>
</evidence>
<proteinExistence type="predicted"/>
<feature type="region of interest" description="Disordered" evidence="1">
    <location>
        <begin position="92"/>
        <end position="172"/>
    </location>
</feature>
<evidence type="ECO:0000313" key="3">
    <source>
        <dbReference type="Proteomes" id="UP000799640"/>
    </source>
</evidence>
<reference evidence="2" key="1">
    <citation type="journal article" date="2020" name="Stud. Mycol.">
        <title>101 Dothideomycetes genomes: a test case for predicting lifestyles and emergence of pathogens.</title>
        <authorList>
            <person name="Haridas S."/>
            <person name="Albert R."/>
            <person name="Binder M."/>
            <person name="Bloem J."/>
            <person name="Labutti K."/>
            <person name="Salamov A."/>
            <person name="Andreopoulos B."/>
            <person name="Baker S."/>
            <person name="Barry K."/>
            <person name="Bills G."/>
            <person name="Bluhm B."/>
            <person name="Cannon C."/>
            <person name="Castanera R."/>
            <person name="Culley D."/>
            <person name="Daum C."/>
            <person name="Ezra D."/>
            <person name="Gonzalez J."/>
            <person name="Henrissat B."/>
            <person name="Kuo A."/>
            <person name="Liang C."/>
            <person name="Lipzen A."/>
            <person name="Lutzoni F."/>
            <person name="Magnuson J."/>
            <person name="Mondo S."/>
            <person name="Nolan M."/>
            <person name="Ohm R."/>
            <person name="Pangilinan J."/>
            <person name="Park H.-J."/>
            <person name="Ramirez L."/>
            <person name="Alfaro M."/>
            <person name="Sun H."/>
            <person name="Tritt A."/>
            <person name="Yoshinaga Y."/>
            <person name="Zwiers L.-H."/>
            <person name="Turgeon B."/>
            <person name="Goodwin S."/>
            <person name="Spatafora J."/>
            <person name="Crous P."/>
            <person name="Grigoriev I."/>
        </authorList>
    </citation>
    <scope>NUCLEOTIDE SEQUENCE</scope>
    <source>
        <strain evidence="2">CBS 262.69</strain>
    </source>
</reference>
<evidence type="ECO:0000256" key="1">
    <source>
        <dbReference type="SAM" id="MobiDB-lite"/>
    </source>
</evidence>
<dbReference type="EMBL" id="ML996688">
    <property type="protein sequence ID" value="KAF2404261.1"/>
    <property type="molecule type" value="Genomic_DNA"/>
</dbReference>
<dbReference type="Proteomes" id="UP000799640">
    <property type="component" value="Unassembled WGS sequence"/>
</dbReference>
<feature type="compositionally biased region" description="Gly residues" evidence="1">
    <location>
        <begin position="225"/>
        <end position="234"/>
    </location>
</feature>
<sequence>MAVCCTPSPFGTSGVSPGPITLGCAVIPILLPGRDKAVEQTPNQTKVRCSPFQASKERMRRKDAQNPYRLGFTWISSEQVDTPDLRSNLRLSGTRATDADPSHKHRRCRGAQSHSSRRPSAEFRVHVQSTHVSESPLKKKACFAQSSSGGRALGPPQRAKMPTQLTPDSRANGKRAFTRYSISSLAFCALSCSRRSRFAHGRSQQGKQASPPISFSSAVERPSREGGGAIVLAA</sequence>
<keyword evidence="3" id="KW-1185">Reference proteome</keyword>
<protein>
    <submittedName>
        <fullName evidence="2">Uncharacterized protein</fullName>
    </submittedName>
</protein>
<name>A0A6G1I7U2_9PEZI</name>
<gene>
    <name evidence="2" type="ORF">EJ06DRAFT_194349</name>
</gene>
<organism evidence="2 3">
    <name type="scientific">Trichodelitschia bisporula</name>
    <dbReference type="NCBI Taxonomy" id="703511"/>
    <lineage>
        <taxon>Eukaryota</taxon>
        <taxon>Fungi</taxon>
        <taxon>Dikarya</taxon>
        <taxon>Ascomycota</taxon>
        <taxon>Pezizomycotina</taxon>
        <taxon>Dothideomycetes</taxon>
        <taxon>Dothideomycetes incertae sedis</taxon>
        <taxon>Phaeotrichales</taxon>
        <taxon>Phaeotrichaceae</taxon>
        <taxon>Trichodelitschia</taxon>
    </lineage>
</organism>
<feature type="compositionally biased region" description="Polar residues" evidence="1">
    <location>
        <begin position="202"/>
        <end position="217"/>
    </location>
</feature>